<evidence type="ECO:0008006" key="2">
    <source>
        <dbReference type="Google" id="ProtNLM"/>
    </source>
</evidence>
<dbReference type="InterPro" id="IPR044924">
    <property type="entry name" value="HAD-SF_hydro_IA_REG-2-like_cap"/>
</dbReference>
<dbReference type="EMBL" id="OD000602">
    <property type="protein sequence ID" value="CAD7398391.1"/>
    <property type="molecule type" value="Genomic_DNA"/>
</dbReference>
<dbReference type="InterPro" id="IPR006439">
    <property type="entry name" value="HAD-SF_hydro_IA"/>
</dbReference>
<dbReference type="InterPro" id="IPR011949">
    <property type="entry name" value="HAD-SF_hydro_IA_REG-2-like"/>
</dbReference>
<dbReference type="SFLD" id="SFLDS00003">
    <property type="entry name" value="Haloacid_Dehalogenase"/>
    <property type="match status" value="1"/>
</dbReference>
<dbReference type="NCBIfam" id="TIGR01549">
    <property type="entry name" value="HAD-SF-IA-v1"/>
    <property type="match status" value="1"/>
</dbReference>
<protein>
    <recommendedName>
        <fullName evidence="2">Haloacid dehalogenase-like hydrolase domain-containing protein 3</fullName>
    </recommendedName>
</protein>
<reference evidence="1" key="1">
    <citation type="submission" date="2020-11" db="EMBL/GenBank/DDBJ databases">
        <authorList>
            <person name="Tran Van P."/>
        </authorList>
    </citation>
    <scope>NUCLEOTIDE SEQUENCE</scope>
</reference>
<proteinExistence type="predicted"/>
<organism evidence="1">
    <name type="scientific">Timema poppense</name>
    <name type="common">Walking stick</name>
    <dbReference type="NCBI Taxonomy" id="170557"/>
    <lineage>
        <taxon>Eukaryota</taxon>
        <taxon>Metazoa</taxon>
        <taxon>Ecdysozoa</taxon>
        <taxon>Arthropoda</taxon>
        <taxon>Hexapoda</taxon>
        <taxon>Insecta</taxon>
        <taxon>Pterygota</taxon>
        <taxon>Neoptera</taxon>
        <taxon>Polyneoptera</taxon>
        <taxon>Phasmatodea</taxon>
        <taxon>Timematodea</taxon>
        <taxon>Timematoidea</taxon>
        <taxon>Timematidae</taxon>
        <taxon>Timema</taxon>
    </lineage>
</organism>
<dbReference type="Pfam" id="PF00702">
    <property type="entry name" value="Hydrolase"/>
    <property type="match status" value="1"/>
</dbReference>
<evidence type="ECO:0000313" key="1">
    <source>
        <dbReference type="EMBL" id="CAD7398391.1"/>
    </source>
</evidence>
<dbReference type="NCBIfam" id="TIGR02252">
    <property type="entry name" value="DREG-2"/>
    <property type="match status" value="1"/>
</dbReference>
<dbReference type="PANTHER" id="PTHR46191">
    <property type="match status" value="1"/>
</dbReference>
<dbReference type="Gene3D" id="3.40.50.1000">
    <property type="entry name" value="HAD superfamily/HAD-like"/>
    <property type="match status" value="1"/>
</dbReference>
<dbReference type="AlphaFoldDB" id="A0A7R9GVK2"/>
<dbReference type="InterPro" id="IPR051828">
    <property type="entry name" value="HAD-like_hydrolase_domain"/>
</dbReference>
<gene>
    <name evidence="1" type="ORF">TPSB3V08_LOCUS1672</name>
</gene>
<name>A0A7R9GVK2_TIMPO</name>
<dbReference type="InterPro" id="IPR023214">
    <property type="entry name" value="HAD_sf"/>
</dbReference>
<sequence>MNSFRLITFDVTGTLLKFRVPPMEKYAEVGRLFGAPVKQSVLATNFKNSFRHMSSKHPNFGCKTGLGWRNWWRNVVVNTFQPDVNKEPRYIIDKVILDNIAEFLIDSYTQSESWQLIEHCDTFLSSMYKSGIPMGIISNFDERLETILESVCVRQYFDFILTSYSAGCEKPDPRIFNIALTKLNRTLKPSEAFHVGNDPRLDYCGATDAGWNAALIHSHPEDFSKISLDRPIPSRVVFSNFAKLQTFLNT</sequence>
<dbReference type="SFLD" id="SFLDG01129">
    <property type="entry name" value="C1.5:_HAD__Beta-PGM__Phosphata"/>
    <property type="match status" value="1"/>
</dbReference>
<dbReference type="PANTHER" id="PTHR46191:SF2">
    <property type="entry name" value="HALOACID DEHALOGENASE-LIKE HYDROLASE DOMAIN-CONTAINING PROTEIN 3"/>
    <property type="match status" value="1"/>
</dbReference>
<dbReference type="SUPFAM" id="SSF56784">
    <property type="entry name" value="HAD-like"/>
    <property type="match status" value="1"/>
</dbReference>
<dbReference type="InterPro" id="IPR036412">
    <property type="entry name" value="HAD-like_sf"/>
</dbReference>
<dbReference type="CDD" id="cd16415">
    <property type="entry name" value="HAD_dREG-2_like"/>
    <property type="match status" value="1"/>
</dbReference>
<dbReference type="GO" id="GO:0005634">
    <property type="term" value="C:nucleus"/>
    <property type="evidence" value="ECO:0007669"/>
    <property type="project" value="TreeGrafter"/>
</dbReference>
<dbReference type="Gene3D" id="1.10.150.720">
    <property type="entry name" value="Haloacid dehalogenase-like hydrolase"/>
    <property type="match status" value="1"/>
</dbReference>
<accession>A0A7R9GVK2</accession>